<sequence length="282" mass="30310">MIGSVYRTSAGREAVEAAYDEFLRHWPVPMERLRVPTRLGETFVVASGPVDGPPLVLLHGSGTNAAMWAGDVATWAERFRVYAVDLPGEPGHSAAVRPPLGSDEHAGWLDDVLDGLGAGSVALVGASLGGWLATDYAARRPARVTRLVLLCPGGIGRQKYGWLLPALLLRPFGEWGMRRQLALVAGVRGAAMRPVADYMSLIFRHFKPRTERLPIFPDATLATLTVPVLVIAGERDAMLDSRETLRRVAAAVPHAETVLLPGVAHAVLGQASRIHVFLTAGR</sequence>
<dbReference type="InterPro" id="IPR000073">
    <property type="entry name" value="AB_hydrolase_1"/>
</dbReference>
<name>A0A8J3YQS9_9ACTN</name>
<dbReference type="Pfam" id="PF12697">
    <property type="entry name" value="Abhydrolase_6"/>
    <property type="match status" value="1"/>
</dbReference>
<accession>A0A8J3YQS9</accession>
<dbReference type="InterPro" id="IPR050266">
    <property type="entry name" value="AB_hydrolase_sf"/>
</dbReference>
<dbReference type="EMBL" id="BOPF01000020">
    <property type="protein sequence ID" value="GIJ48260.1"/>
    <property type="molecule type" value="Genomic_DNA"/>
</dbReference>
<dbReference type="PRINTS" id="PR00111">
    <property type="entry name" value="ABHYDROLASE"/>
</dbReference>
<dbReference type="RefSeq" id="WP_203901758.1">
    <property type="nucleotide sequence ID" value="NZ_BOPF01000020.1"/>
</dbReference>
<protein>
    <submittedName>
        <fullName evidence="2">Ndr family protein</fullName>
    </submittedName>
</protein>
<evidence type="ECO:0000313" key="3">
    <source>
        <dbReference type="Proteomes" id="UP000619260"/>
    </source>
</evidence>
<feature type="domain" description="AB hydrolase-1" evidence="1">
    <location>
        <begin position="55"/>
        <end position="270"/>
    </location>
</feature>
<comment type="caution">
    <text evidence="2">The sequence shown here is derived from an EMBL/GenBank/DDBJ whole genome shotgun (WGS) entry which is preliminary data.</text>
</comment>
<keyword evidence="3" id="KW-1185">Reference proteome</keyword>
<evidence type="ECO:0000259" key="1">
    <source>
        <dbReference type="Pfam" id="PF12697"/>
    </source>
</evidence>
<dbReference type="SUPFAM" id="SSF53474">
    <property type="entry name" value="alpha/beta-Hydrolases"/>
    <property type="match status" value="1"/>
</dbReference>
<dbReference type="Gene3D" id="3.40.50.1820">
    <property type="entry name" value="alpha/beta hydrolase"/>
    <property type="match status" value="1"/>
</dbReference>
<dbReference type="PANTHER" id="PTHR43798">
    <property type="entry name" value="MONOACYLGLYCEROL LIPASE"/>
    <property type="match status" value="1"/>
</dbReference>
<dbReference type="AlphaFoldDB" id="A0A8J3YQS9"/>
<dbReference type="GO" id="GO:0003824">
    <property type="term" value="F:catalytic activity"/>
    <property type="evidence" value="ECO:0007669"/>
    <property type="project" value="UniProtKB-ARBA"/>
</dbReference>
<dbReference type="Proteomes" id="UP000619260">
    <property type="component" value="Unassembled WGS sequence"/>
</dbReference>
<dbReference type="InterPro" id="IPR029058">
    <property type="entry name" value="AB_hydrolase_fold"/>
</dbReference>
<evidence type="ECO:0000313" key="2">
    <source>
        <dbReference type="EMBL" id="GIJ48260.1"/>
    </source>
</evidence>
<proteinExistence type="predicted"/>
<organism evidence="2 3">
    <name type="scientific">Virgisporangium aliadipatigenens</name>
    <dbReference type="NCBI Taxonomy" id="741659"/>
    <lineage>
        <taxon>Bacteria</taxon>
        <taxon>Bacillati</taxon>
        <taxon>Actinomycetota</taxon>
        <taxon>Actinomycetes</taxon>
        <taxon>Micromonosporales</taxon>
        <taxon>Micromonosporaceae</taxon>
        <taxon>Virgisporangium</taxon>
    </lineage>
</organism>
<reference evidence="2" key="1">
    <citation type="submission" date="2021-01" db="EMBL/GenBank/DDBJ databases">
        <title>Whole genome shotgun sequence of Virgisporangium aliadipatigenens NBRC 105644.</title>
        <authorList>
            <person name="Komaki H."/>
            <person name="Tamura T."/>
        </authorList>
    </citation>
    <scope>NUCLEOTIDE SEQUENCE</scope>
    <source>
        <strain evidence="2">NBRC 105644</strain>
    </source>
</reference>
<gene>
    <name evidence="2" type="ORF">Val02_51460</name>
</gene>